<dbReference type="Pfam" id="PF07686">
    <property type="entry name" value="V-set"/>
    <property type="match status" value="1"/>
</dbReference>
<dbReference type="CDD" id="cd05716">
    <property type="entry name" value="IgV_pIgR_like"/>
    <property type="match status" value="1"/>
</dbReference>
<evidence type="ECO:0000313" key="6">
    <source>
        <dbReference type="Proteomes" id="UP000694403"/>
    </source>
</evidence>
<dbReference type="InterPro" id="IPR036179">
    <property type="entry name" value="Ig-like_dom_sf"/>
</dbReference>
<keyword evidence="6" id="KW-1185">Reference proteome</keyword>
<proteinExistence type="predicted"/>
<organism evidence="5 6">
    <name type="scientific">Chelydra serpentina</name>
    <name type="common">Snapping turtle</name>
    <name type="synonym">Testudo serpentina</name>
    <dbReference type="NCBI Taxonomy" id="8475"/>
    <lineage>
        <taxon>Eukaryota</taxon>
        <taxon>Metazoa</taxon>
        <taxon>Chordata</taxon>
        <taxon>Craniata</taxon>
        <taxon>Vertebrata</taxon>
        <taxon>Euteleostomi</taxon>
        <taxon>Archelosauria</taxon>
        <taxon>Testudinata</taxon>
        <taxon>Testudines</taxon>
        <taxon>Cryptodira</taxon>
        <taxon>Durocryptodira</taxon>
        <taxon>Americhelydia</taxon>
        <taxon>Chelydroidea</taxon>
        <taxon>Chelydridae</taxon>
        <taxon>Chelydra</taxon>
    </lineage>
</organism>
<dbReference type="GO" id="GO:0005886">
    <property type="term" value="C:plasma membrane"/>
    <property type="evidence" value="ECO:0007669"/>
    <property type="project" value="TreeGrafter"/>
</dbReference>
<evidence type="ECO:0000313" key="5">
    <source>
        <dbReference type="Ensembl" id="ENSCSRP00000019175.1"/>
    </source>
</evidence>
<protein>
    <recommendedName>
        <fullName evidence="4">Immunoglobulin domain-containing protein</fullName>
    </recommendedName>
</protein>
<name>A0A8C3SVM2_CHESE</name>
<sequence>LTSGLGFTLFPFPSLTGPRAVSGLRGSSVSVPCQYDEGYQETPKYWCSGIIWQSFVTTGSEAMVKSDRVSIKDIGTFCTFIVTMKNLTEGDSGTYWCGIERLGVDLMFSVKVNVLPGKFLQESSLIFTEMYKDINPPASRQKPTTTRGDLEEVSPMSRLFPNYGTLASSSNIVPLTVATSMWTTGLIQYDNSHVPV</sequence>
<dbReference type="InterPro" id="IPR050671">
    <property type="entry name" value="CD300_family_receptors"/>
</dbReference>
<dbReference type="InterPro" id="IPR013106">
    <property type="entry name" value="Ig_V-set"/>
</dbReference>
<dbReference type="Ensembl" id="ENSCSRT00000020045.1">
    <property type="protein sequence ID" value="ENSCSRP00000019175.1"/>
    <property type="gene ID" value="ENSCSRG00000014611.1"/>
</dbReference>
<keyword evidence="3" id="KW-0472">Membrane</keyword>
<reference evidence="5" key="2">
    <citation type="submission" date="2025-09" db="UniProtKB">
        <authorList>
            <consortium name="Ensembl"/>
        </authorList>
    </citation>
    <scope>IDENTIFICATION</scope>
</reference>
<dbReference type="PANTHER" id="PTHR11860">
    <property type="entry name" value="POLYMERIC-IMMUNOGLOBULIN RECEPTOR"/>
    <property type="match status" value="1"/>
</dbReference>
<evidence type="ECO:0000259" key="4">
    <source>
        <dbReference type="SMART" id="SM00409"/>
    </source>
</evidence>
<dbReference type="AlphaFoldDB" id="A0A8C3SVM2"/>
<dbReference type="Proteomes" id="UP000694403">
    <property type="component" value="Unplaced"/>
</dbReference>
<evidence type="ECO:0000256" key="1">
    <source>
        <dbReference type="ARBA" id="ARBA00004370"/>
    </source>
</evidence>
<dbReference type="Gene3D" id="2.60.40.10">
    <property type="entry name" value="Immunoglobulins"/>
    <property type="match status" value="1"/>
</dbReference>
<accession>A0A8C3SVM2</accession>
<reference evidence="5" key="1">
    <citation type="submission" date="2025-08" db="UniProtKB">
        <authorList>
            <consortium name="Ensembl"/>
        </authorList>
    </citation>
    <scope>IDENTIFICATION</scope>
</reference>
<dbReference type="GO" id="GO:0004888">
    <property type="term" value="F:transmembrane signaling receptor activity"/>
    <property type="evidence" value="ECO:0007669"/>
    <property type="project" value="TreeGrafter"/>
</dbReference>
<evidence type="ECO:0000256" key="2">
    <source>
        <dbReference type="ARBA" id="ARBA00022692"/>
    </source>
</evidence>
<dbReference type="PANTHER" id="PTHR11860:SF87">
    <property type="entry name" value="CMRF35-LIKE MOLECULE 8"/>
    <property type="match status" value="1"/>
</dbReference>
<dbReference type="SMART" id="SM00409">
    <property type="entry name" value="IG"/>
    <property type="match status" value="1"/>
</dbReference>
<feature type="domain" description="Immunoglobulin" evidence="4">
    <location>
        <begin position="18"/>
        <end position="115"/>
    </location>
</feature>
<keyword evidence="2" id="KW-0812">Transmembrane</keyword>
<comment type="subcellular location">
    <subcellularLocation>
        <location evidence="1">Membrane</location>
    </subcellularLocation>
</comment>
<dbReference type="SUPFAM" id="SSF48726">
    <property type="entry name" value="Immunoglobulin"/>
    <property type="match status" value="1"/>
</dbReference>
<dbReference type="InterPro" id="IPR013783">
    <property type="entry name" value="Ig-like_fold"/>
</dbReference>
<evidence type="ECO:0000256" key="3">
    <source>
        <dbReference type="ARBA" id="ARBA00023136"/>
    </source>
</evidence>
<dbReference type="InterPro" id="IPR003599">
    <property type="entry name" value="Ig_sub"/>
</dbReference>